<evidence type="ECO:0000256" key="9">
    <source>
        <dbReference type="SAM" id="Coils"/>
    </source>
</evidence>
<comment type="subcellular location">
    <subcellularLocation>
        <location evidence="1">Vacuole membrane</location>
        <topology evidence="1">Lipid-anchor</topology>
    </subcellularLocation>
</comment>
<reference evidence="10" key="2">
    <citation type="submission" date="2025-08" db="UniProtKB">
        <authorList>
            <consortium name="Ensembl"/>
        </authorList>
    </citation>
    <scope>IDENTIFICATION</scope>
</reference>
<dbReference type="GO" id="GO:0071562">
    <property type="term" value="P:nucleus-vacuole junction assembly"/>
    <property type="evidence" value="ECO:0007669"/>
    <property type="project" value="InterPro"/>
</dbReference>
<evidence type="ECO:0000256" key="1">
    <source>
        <dbReference type="ARBA" id="ARBA00004592"/>
    </source>
</evidence>
<dbReference type="GO" id="GO:0043495">
    <property type="term" value="F:protein-membrane adaptor activity"/>
    <property type="evidence" value="ECO:0007669"/>
    <property type="project" value="InterPro"/>
</dbReference>
<dbReference type="InterPro" id="IPR045156">
    <property type="entry name" value="Vac8"/>
</dbReference>
<evidence type="ECO:0000256" key="8">
    <source>
        <dbReference type="PROSITE-ProRule" id="PRU00259"/>
    </source>
</evidence>
<dbReference type="SMART" id="SM00185">
    <property type="entry name" value="ARM"/>
    <property type="match status" value="5"/>
</dbReference>
<organism evidence="10 11">
    <name type="scientific">Myripristis murdjan</name>
    <name type="common">pinecone soldierfish</name>
    <dbReference type="NCBI Taxonomy" id="586833"/>
    <lineage>
        <taxon>Eukaryota</taxon>
        <taxon>Metazoa</taxon>
        <taxon>Chordata</taxon>
        <taxon>Craniata</taxon>
        <taxon>Vertebrata</taxon>
        <taxon>Euteleostomi</taxon>
        <taxon>Actinopterygii</taxon>
        <taxon>Neopterygii</taxon>
        <taxon>Teleostei</taxon>
        <taxon>Neoteleostei</taxon>
        <taxon>Acanthomorphata</taxon>
        <taxon>Holocentriformes</taxon>
        <taxon>Holocentridae</taxon>
        <taxon>Myripristis</taxon>
    </lineage>
</organism>
<dbReference type="InterPro" id="IPR011989">
    <property type="entry name" value="ARM-like"/>
</dbReference>
<dbReference type="SUPFAM" id="SSF48371">
    <property type="entry name" value="ARM repeat"/>
    <property type="match status" value="1"/>
</dbReference>
<dbReference type="Ensembl" id="ENSMMDT00005053602.1">
    <property type="protein sequence ID" value="ENSMMDP00005052577.1"/>
    <property type="gene ID" value="ENSMMDG00005023695.1"/>
</dbReference>
<dbReference type="InParanoid" id="A0A668AGX0"/>
<accession>A0A668AGX0</accession>
<keyword evidence="3" id="KW-0926">Vacuole</keyword>
<dbReference type="GeneTree" id="ENSGT00940000167949"/>
<dbReference type="OrthoDB" id="7537227at2759"/>
<protein>
    <recommendedName>
        <fullName evidence="7">Vacuolar protein 8</fullName>
    </recommendedName>
</protein>
<dbReference type="InterPro" id="IPR000225">
    <property type="entry name" value="Armadillo"/>
</dbReference>
<keyword evidence="6" id="KW-0449">Lipoprotein</keyword>
<dbReference type="AlphaFoldDB" id="A0A668AGX0"/>
<dbReference type="PROSITE" id="PS50176">
    <property type="entry name" value="ARM_REPEAT"/>
    <property type="match status" value="1"/>
</dbReference>
<feature type="repeat" description="ARM" evidence="8">
    <location>
        <begin position="248"/>
        <end position="290"/>
    </location>
</feature>
<gene>
    <name evidence="10" type="primary">LOC115354681</name>
</gene>
<dbReference type="Gene3D" id="1.25.10.10">
    <property type="entry name" value="Leucine-rich Repeat Variant"/>
    <property type="match status" value="2"/>
</dbReference>
<proteinExistence type="inferred from homology"/>
<sequence length="584" mass="63908">MSFVTEDVTMASGLCGKCTQLLNVLSAYLRRTCRELEQNIKEFIKEVARCTCLRRAASDTLQRRRTHDLSLLHHLYDGDETPVLNQECLQALSRLAASEDSDLQRAAAMCYLHLSHHLESPLPDAFMEPFMALLLSTDLDVQKTISLSLVNLLVKKNVCKELVIEMGMLAPLLEMFQSGDPTAQCHSCACVAVLASSESNREAIVADGIIPLLVLAKSYDPKVQQNAAWALLNLTQSDWSTRILCQVGAIPVLVLLLQSSDSEVQFYSCSALCNIAAVQEHHPKLLSIGSHFLLKSLLTLMSSSVQKNSAQACRCLQSLSKNVLIQEQLMELDCTSPLKAQLNSSTSSWTESAITLLSTLSAHSPNNEVLVGEGLLDVIGQLLHHHSSNSAIITHSCTIITNLCSSCMGQQAVMESQCLSGLLSVLVSPLMSEETLLCVTSCLHHLMTRDSLKSNLSAAITSEQVSGLVKLSGETANPQLSYNSAAIISKLQMNGEIIQLLRPHYMAVSAYLLPFLKKQDVSFQQLGIVTILNLKKDGEFSALLAGSELETQLWKVHAQTEETRRLLQMIQLLSPSPLNPSLTQ</sequence>
<reference evidence="10" key="1">
    <citation type="submission" date="2019-06" db="EMBL/GenBank/DDBJ databases">
        <authorList>
            <consortium name="Wellcome Sanger Institute Data Sharing"/>
        </authorList>
    </citation>
    <scope>NUCLEOTIDE SEQUENCE [LARGE SCALE GENOMIC DNA]</scope>
</reference>
<keyword evidence="5" id="KW-0472">Membrane</keyword>
<dbReference type="GO" id="GO:0005774">
    <property type="term" value="C:vacuolar membrane"/>
    <property type="evidence" value="ECO:0007669"/>
    <property type="project" value="UniProtKB-SubCell"/>
</dbReference>
<evidence type="ECO:0000256" key="7">
    <source>
        <dbReference type="ARBA" id="ARBA00026209"/>
    </source>
</evidence>
<dbReference type="PANTHER" id="PTHR47249:SF1">
    <property type="entry name" value="VACUOLAR PROTEIN 8"/>
    <property type="match status" value="1"/>
</dbReference>
<dbReference type="PANTHER" id="PTHR47249">
    <property type="entry name" value="VACUOLAR PROTEIN 8"/>
    <property type="match status" value="1"/>
</dbReference>
<evidence type="ECO:0000256" key="2">
    <source>
        <dbReference type="ARBA" id="ARBA00005462"/>
    </source>
</evidence>
<evidence type="ECO:0000256" key="4">
    <source>
        <dbReference type="ARBA" id="ARBA00022737"/>
    </source>
</evidence>
<keyword evidence="4" id="KW-0677">Repeat</keyword>
<evidence type="ECO:0000256" key="6">
    <source>
        <dbReference type="ARBA" id="ARBA00023288"/>
    </source>
</evidence>
<evidence type="ECO:0000313" key="11">
    <source>
        <dbReference type="Proteomes" id="UP000472263"/>
    </source>
</evidence>
<reference evidence="10" key="3">
    <citation type="submission" date="2025-09" db="UniProtKB">
        <authorList>
            <consortium name="Ensembl"/>
        </authorList>
    </citation>
    <scope>IDENTIFICATION</scope>
</reference>
<dbReference type="Proteomes" id="UP000472263">
    <property type="component" value="Chromosome 22"/>
</dbReference>
<keyword evidence="9" id="KW-0175">Coiled coil</keyword>
<feature type="coiled-coil region" evidence="9">
    <location>
        <begin position="26"/>
        <end position="53"/>
    </location>
</feature>
<dbReference type="GeneID" id="115354681"/>
<dbReference type="RefSeq" id="XP_029901003.1">
    <property type="nucleotide sequence ID" value="XM_030045143.1"/>
</dbReference>
<dbReference type="Pfam" id="PF00514">
    <property type="entry name" value="Arm"/>
    <property type="match status" value="2"/>
</dbReference>
<name>A0A668AGX0_9TELE</name>
<keyword evidence="11" id="KW-1185">Reference proteome</keyword>
<comment type="similarity">
    <text evidence="2">Belongs to the beta-catenin family.</text>
</comment>
<dbReference type="InterPro" id="IPR016024">
    <property type="entry name" value="ARM-type_fold"/>
</dbReference>
<evidence type="ECO:0000313" key="10">
    <source>
        <dbReference type="Ensembl" id="ENSMMDP00005052577.1"/>
    </source>
</evidence>
<evidence type="ECO:0000256" key="3">
    <source>
        <dbReference type="ARBA" id="ARBA00022554"/>
    </source>
</evidence>
<evidence type="ECO:0000256" key="5">
    <source>
        <dbReference type="ARBA" id="ARBA00023136"/>
    </source>
</evidence>